<keyword evidence="1" id="KW-0193">Cuticle</keyword>
<dbReference type="Pfam" id="PF00379">
    <property type="entry name" value="Chitin_bind_4"/>
    <property type="match status" value="2"/>
</dbReference>
<sequence length="273" mass="29929">MRVLNVILLAVVLFLGVVAAAAKNVVLKLDKNTMSHEQFGEPGKAVHGRYAYEDAQGTWHTVNYKADHTGFHVLNAHTMLALHVSLVCWPAFTPRPCSVHPLSFWCVLSYVFICPGTGDLELVMEASNPSLLLLLLLLLLGRRPANSNEEQPSTKPRPAGEGCNDRDAQAVLDTLSLPRKFGKHGPQVAVRKAAAGRSVVILQVCPCSVLPRWTAAAPTTTAARTNVDENTMSQEQFGEPCKPVHGMYNAEDPNGNWYTVRYRADHTGFHILN</sequence>
<feature type="chain" id="PRO_5043654124" evidence="3">
    <location>
        <begin position="23"/>
        <end position="273"/>
    </location>
</feature>
<dbReference type="GO" id="GO:0062129">
    <property type="term" value="C:chitin-based extracellular matrix"/>
    <property type="evidence" value="ECO:0007669"/>
    <property type="project" value="TreeGrafter"/>
</dbReference>
<evidence type="ECO:0000313" key="5">
    <source>
        <dbReference type="Proteomes" id="UP001487740"/>
    </source>
</evidence>
<dbReference type="PANTHER" id="PTHR10380">
    <property type="entry name" value="CUTICLE PROTEIN"/>
    <property type="match status" value="1"/>
</dbReference>
<feature type="region of interest" description="Disordered" evidence="2">
    <location>
        <begin position="146"/>
        <end position="165"/>
    </location>
</feature>
<dbReference type="PROSITE" id="PS51155">
    <property type="entry name" value="CHIT_BIND_RR_2"/>
    <property type="match status" value="2"/>
</dbReference>
<dbReference type="AlphaFoldDB" id="A0AAW0T7K2"/>
<keyword evidence="5" id="KW-1185">Reference proteome</keyword>
<evidence type="ECO:0000313" key="4">
    <source>
        <dbReference type="EMBL" id="KAK8383303.1"/>
    </source>
</evidence>
<name>A0AAW0T7K2_SCYPA</name>
<feature type="signal peptide" evidence="3">
    <location>
        <begin position="1"/>
        <end position="22"/>
    </location>
</feature>
<gene>
    <name evidence="4" type="ORF">O3P69_011642</name>
</gene>
<dbReference type="EMBL" id="JARAKH010000038">
    <property type="protein sequence ID" value="KAK8383303.1"/>
    <property type="molecule type" value="Genomic_DNA"/>
</dbReference>
<evidence type="ECO:0000256" key="1">
    <source>
        <dbReference type="PROSITE-ProRule" id="PRU00497"/>
    </source>
</evidence>
<comment type="caution">
    <text evidence="4">The sequence shown here is derived from an EMBL/GenBank/DDBJ whole genome shotgun (WGS) entry which is preliminary data.</text>
</comment>
<evidence type="ECO:0000256" key="3">
    <source>
        <dbReference type="SAM" id="SignalP"/>
    </source>
</evidence>
<protein>
    <submittedName>
        <fullName evidence="4">Uncharacterized protein</fullName>
    </submittedName>
</protein>
<dbReference type="GO" id="GO:0008010">
    <property type="term" value="F:structural constituent of chitin-based larval cuticle"/>
    <property type="evidence" value="ECO:0007669"/>
    <property type="project" value="TreeGrafter"/>
</dbReference>
<reference evidence="4 5" key="1">
    <citation type="submission" date="2023-03" db="EMBL/GenBank/DDBJ databases">
        <title>High-quality genome of Scylla paramamosain provides insights in environmental adaptation.</title>
        <authorList>
            <person name="Zhang L."/>
        </authorList>
    </citation>
    <scope>NUCLEOTIDE SEQUENCE [LARGE SCALE GENOMIC DNA]</scope>
    <source>
        <strain evidence="4">LZ_2023a</strain>
        <tissue evidence="4">Muscle</tissue>
    </source>
</reference>
<proteinExistence type="predicted"/>
<organism evidence="4 5">
    <name type="scientific">Scylla paramamosain</name>
    <name type="common">Mud crab</name>
    <dbReference type="NCBI Taxonomy" id="85552"/>
    <lineage>
        <taxon>Eukaryota</taxon>
        <taxon>Metazoa</taxon>
        <taxon>Ecdysozoa</taxon>
        <taxon>Arthropoda</taxon>
        <taxon>Crustacea</taxon>
        <taxon>Multicrustacea</taxon>
        <taxon>Malacostraca</taxon>
        <taxon>Eumalacostraca</taxon>
        <taxon>Eucarida</taxon>
        <taxon>Decapoda</taxon>
        <taxon>Pleocyemata</taxon>
        <taxon>Brachyura</taxon>
        <taxon>Eubrachyura</taxon>
        <taxon>Portunoidea</taxon>
        <taxon>Portunidae</taxon>
        <taxon>Portuninae</taxon>
        <taxon>Scylla</taxon>
    </lineage>
</organism>
<accession>A0AAW0T7K2</accession>
<evidence type="ECO:0000256" key="2">
    <source>
        <dbReference type="SAM" id="MobiDB-lite"/>
    </source>
</evidence>
<dbReference type="InterPro" id="IPR050468">
    <property type="entry name" value="Cuticle_Struct_Prot"/>
</dbReference>
<dbReference type="InterPro" id="IPR000618">
    <property type="entry name" value="Insect_cuticle"/>
</dbReference>
<keyword evidence="3" id="KW-0732">Signal</keyword>
<dbReference type="Proteomes" id="UP001487740">
    <property type="component" value="Unassembled WGS sequence"/>
</dbReference>